<dbReference type="Gene3D" id="3.30.160.60">
    <property type="entry name" value="Classic Zinc Finger"/>
    <property type="match status" value="1"/>
</dbReference>
<evidence type="ECO:0000259" key="8">
    <source>
        <dbReference type="SMART" id="SM00355"/>
    </source>
</evidence>
<feature type="domain" description="C2H2-type" evidence="8">
    <location>
        <begin position="145"/>
        <end position="174"/>
    </location>
</feature>
<feature type="domain" description="C2H2-type" evidence="8">
    <location>
        <begin position="228"/>
        <end position="251"/>
    </location>
</feature>
<dbReference type="Proteomes" id="UP000250140">
    <property type="component" value="Unassembled WGS sequence"/>
</dbReference>
<evidence type="ECO:0000256" key="3">
    <source>
        <dbReference type="ARBA" id="ARBA00022771"/>
    </source>
</evidence>
<feature type="domain" description="C2H2-type" evidence="8">
    <location>
        <begin position="113"/>
        <end position="139"/>
    </location>
</feature>
<keyword evidence="10" id="KW-1185">Reference proteome</keyword>
<dbReference type="InterPro" id="IPR013087">
    <property type="entry name" value="Znf_C2H2_type"/>
</dbReference>
<dbReference type="GO" id="GO:0006357">
    <property type="term" value="P:regulation of transcription by RNA polymerase II"/>
    <property type="evidence" value="ECO:0007669"/>
    <property type="project" value="TreeGrafter"/>
</dbReference>
<keyword evidence="2" id="KW-0479">Metal-binding</keyword>
<keyword evidence="5" id="KW-0805">Transcription regulation</keyword>
<keyword evidence="6" id="KW-0804">Transcription</keyword>
<dbReference type="SMART" id="SM00355">
    <property type="entry name" value="ZnF_C2H2"/>
    <property type="match status" value="5"/>
</dbReference>
<protein>
    <recommendedName>
        <fullName evidence="8">C2H2-type domain-containing protein</fullName>
    </recommendedName>
</protein>
<evidence type="ECO:0000313" key="9">
    <source>
        <dbReference type="EMBL" id="OCL08970.1"/>
    </source>
</evidence>
<dbReference type="InterPro" id="IPR051061">
    <property type="entry name" value="Zinc_finger_trans_reg"/>
</dbReference>
<evidence type="ECO:0000256" key="4">
    <source>
        <dbReference type="ARBA" id="ARBA00022833"/>
    </source>
</evidence>
<feature type="domain" description="C2H2-type" evidence="8">
    <location>
        <begin position="180"/>
        <end position="206"/>
    </location>
</feature>
<proteinExistence type="predicted"/>
<dbReference type="GO" id="GO:0008270">
    <property type="term" value="F:zinc ion binding"/>
    <property type="evidence" value="ECO:0007669"/>
    <property type="project" value="UniProtKB-KW"/>
</dbReference>
<keyword evidence="3" id="KW-0863">Zinc-finger</keyword>
<accession>A0A8E2F2A1</accession>
<keyword evidence="4" id="KW-0862">Zinc</keyword>
<evidence type="ECO:0000256" key="7">
    <source>
        <dbReference type="ARBA" id="ARBA00023242"/>
    </source>
</evidence>
<evidence type="ECO:0000313" key="10">
    <source>
        <dbReference type="Proteomes" id="UP000250140"/>
    </source>
</evidence>
<gene>
    <name evidence="9" type="ORF">AOQ84DRAFT_30485</name>
</gene>
<evidence type="ECO:0000256" key="2">
    <source>
        <dbReference type="ARBA" id="ARBA00022723"/>
    </source>
</evidence>
<dbReference type="GO" id="GO:0005634">
    <property type="term" value="C:nucleus"/>
    <property type="evidence" value="ECO:0007669"/>
    <property type="project" value="UniProtKB-SubCell"/>
</dbReference>
<reference evidence="9 10" key="1">
    <citation type="journal article" date="2016" name="Nat. Commun.">
        <title>Ectomycorrhizal ecology is imprinted in the genome of the dominant symbiotic fungus Cenococcum geophilum.</title>
        <authorList>
            <consortium name="DOE Joint Genome Institute"/>
            <person name="Peter M."/>
            <person name="Kohler A."/>
            <person name="Ohm R.A."/>
            <person name="Kuo A."/>
            <person name="Krutzmann J."/>
            <person name="Morin E."/>
            <person name="Arend M."/>
            <person name="Barry K.W."/>
            <person name="Binder M."/>
            <person name="Choi C."/>
            <person name="Clum A."/>
            <person name="Copeland A."/>
            <person name="Grisel N."/>
            <person name="Haridas S."/>
            <person name="Kipfer T."/>
            <person name="LaButti K."/>
            <person name="Lindquist E."/>
            <person name="Lipzen A."/>
            <person name="Maire R."/>
            <person name="Meier B."/>
            <person name="Mihaltcheva S."/>
            <person name="Molinier V."/>
            <person name="Murat C."/>
            <person name="Poggeler S."/>
            <person name="Quandt C.A."/>
            <person name="Sperisen C."/>
            <person name="Tritt A."/>
            <person name="Tisserant E."/>
            <person name="Crous P.W."/>
            <person name="Henrissat B."/>
            <person name="Nehls U."/>
            <person name="Egli S."/>
            <person name="Spatafora J.W."/>
            <person name="Grigoriev I.V."/>
            <person name="Martin F.M."/>
        </authorList>
    </citation>
    <scope>NUCLEOTIDE SEQUENCE [LARGE SCALE GENOMIC DNA]</scope>
    <source>
        <strain evidence="9 10">CBS 207.34</strain>
    </source>
</reference>
<organism evidence="9 10">
    <name type="scientific">Glonium stellatum</name>
    <dbReference type="NCBI Taxonomy" id="574774"/>
    <lineage>
        <taxon>Eukaryota</taxon>
        <taxon>Fungi</taxon>
        <taxon>Dikarya</taxon>
        <taxon>Ascomycota</taxon>
        <taxon>Pezizomycotina</taxon>
        <taxon>Dothideomycetes</taxon>
        <taxon>Pleosporomycetidae</taxon>
        <taxon>Gloniales</taxon>
        <taxon>Gloniaceae</taxon>
        <taxon>Glonium</taxon>
    </lineage>
</organism>
<evidence type="ECO:0000256" key="5">
    <source>
        <dbReference type="ARBA" id="ARBA00023015"/>
    </source>
</evidence>
<name>A0A8E2F2A1_9PEZI</name>
<feature type="domain" description="C2H2-type" evidence="8">
    <location>
        <begin position="275"/>
        <end position="299"/>
    </location>
</feature>
<dbReference type="PANTHER" id="PTHR46179:SF13">
    <property type="entry name" value="C2H2-TYPE DOMAIN-CONTAINING PROTEIN"/>
    <property type="match status" value="1"/>
</dbReference>
<dbReference type="PANTHER" id="PTHR46179">
    <property type="entry name" value="ZINC FINGER PROTEIN"/>
    <property type="match status" value="1"/>
</dbReference>
<evidence type="ECO:0000256" key="6">
    <source>
        <dbReference type="ARBA" id="ARBA00023163"/>
    </source>
</evidence>
<comment type="subcellular location">
    <subcellularLocation>
        <location evidence="1">Nucleus</location>
    </subcellularLocation>
</comment>
<dbReference type="AlphaFoldDB" id="A0A8E2F2A1"/>
<keyword evidence="7" id="KW-0539">Nucleus</keyword>
<sequence length="405" mass="45757">MPFELHLYQAGNDVSTRDLDDRANLHSECFVRSAMEAQLNNDRTYAFDTVHSQAGLIHTQHGEQNYVITPPAPTGFNFVSGCRPLGAQPAAVSLTEGSGSNSNPEAPSKIDGRRCDFPGCRSKKTFKRNYELQRHRKKHDRAETFDCPAVNCKYRGSKAFYRPDKLKAHVDAAHDENTMFACPIAGCLSARTAVSRNILALHIRNHDHGACKPYWSHFKALENCDKSRSCPVEGCTQKLDIDSLQEHIMQHGEDERKASHIGITIGGFDPSTAFITCPFLDCQIRSQNLTAFHGHINEHTISDIDHFTAWRDGISPRMTDNSAPWQIWVIARADSNIVCPICNTNAEFEWDSLRRSVSHQLSLLKPPKELYQYREQILSLYPDFSTHPVFDDVMPAIHRKTERVP</sequence>
<evidence type="ECO:0000256" key="1">
    <source>
        <dbReference type="ARBA" id="ARBA00004123"/>
    </source>
</evidence>
<dbReference type="OrthoDB" id="3939438at2759"/>
<dbReference type="EMBL" id="KV749544">
    <property type="protein sequence ID" value="OCL08970.1"/>
    <property type="molecule type" value="Genomic_DNA"/>
</dbReference>